<dbReference type="AlphaFoldDB" id="A0A371CH37"/>
<sequence length="175" mass="20065">LAFVSYEKAYCLFPQATPEERRTLLSTSCRGRGKPCMDGLAKYQMCSLQALYDFPQHEIVPDPSTPLMPAYRRDRLSGAAAYRYPSQPSMFDFTRSSTSTVLRRTKITFRLGWRWIDDSSSWVILRRDPSPAANSATPPLTHDPVSVCKWEVRYHPDRGLVMHSEVATGKILRYR</sequence>
<reference evidence="1 2" key="1">
    <citation type="journal article" date="2018" name="Biotechnol. Biofuels">
        <title>Integrative visual omics of the white-rot fungus Polyporus brumalis exposes the biotechnological potential of its oxidative enzymes for delignifying raw plant biomass.</title>
        <authorList>
            <person name="Miyauchi S."/>
            <person name="Rancon A."/>
            <person name="Drula E."/>
            <person name="Hage H."/>
            <person name="Chaduli D."/>
            <person name="Favel A."/>
            <person name="Grisel S."/>
            <person name="Henrissat B."/>
            <person name="Herpoel-Gimbert I."/>
            <person name="Ruiz-Duenas F.J."/>
            <person name="Chevret D."/>
            <person name="Hainaut M."/>
            <person name="Lin J."/>
            <person name="Wang M."/>
            <person name="Pangilinan J."/>
            <person name="Lipzen A."/>
            <person name="Lesage-Meessen L."/>
            <person name="Navarro D."/>
            <person name="Riley R."/>
            <person name="Grigoriev I.V."/>
            <person name="Zhou S."/>
            <person name="Raouche S."/>
            <person name="Rosso M.N."/>
        </authorList>
    </citation>
    <scope>NUCLEOTIDE SEQUENCE [LARGE SCALE GENOMIC DNA]</scope>
    <source>
        <strain evidence="1 2">BRFM 1820</strain>
    </source>
</reference>
<dbReference type="OrthoDB" id="3041043at2759"/>
<dbReference type="Proteomes" id="UP000256964">
    <property type="component" value="Unassembled WGS sequence"/>
</dbReference>
<keyword evidence="2" id="KW-1185">Reference proteome</keyword>
<evidence type="ECO:0000313" key="2">
    <source>
        <dbReference type="Proteomes" id="UP000256964"/>
    </source>
</evidence>
<organism evidence="1 2">
    <name type="scientific">Lentinus brumalis</name>
    <dbReference type="NCBI Taxonomy" id="2498619"/>
    <lineage>
        <taxon>Eukaryota</taxon>
        <taxon>Fungi</taxon>
        <taxon>Dikarya</taxon>
        <taxon>Basidiomycota</taxon>
        <taxon>Agaricomycotina</taxon>
        <taxon>Agaricomycetes</taxon>
        <taxon>Polyporales</taxon>
        <taxon>Polyporaceae</taxon>
        <taxon>Lentinus</taxon>
    </lineage>
</organism>
<evidence type="ECO:0000313" key="1">
    <source>
        <dbReference type="EMBL" id="RDX39599.1"/>
    </source>
</evidence>
<dbReference type="EMBL" id="KZ857725">
    <property type="protein sequence ID" value="RDX39599.1"/>
    <property type="molecule type" value="Genomic_DNA"/>
</dbReference>
<protein>
    <submittedName>
        <fullName evidence="1">Uncharacterized protein</fullName>
    </submittedName>
</protein>
<name>A0A371CH37_9APHY</name>
<feature type="non-terminal residue" evidence="1">
    <location>
        <position position="1"/>
    </location>
</feature>
<gene>
    <name evidence="1" type="ORF">OH76DRAFT_1424216</name>
</gene>
<accession>A0A371CH37</accession>
<proteinExistence type="predicted"/>